<dbReference type="EMBL" id="UESZ01000001">
    <property type="protein sequence ID" value="SSA34610.1"/>
    <property type="molecule type" value="Genomic_DNA"/>
</dbReference>
<dbReference type="Proteomes" id="UP000250028">
    <property type="component" value="Unassembled WGS sequence"/>
</dbReference>
<dbReference type="PANTHER" id="PTHR12598">
    <property type="entry name" value="COPPER HOMEOSTASIS PROTEIN CUTC"/>
    <property type="match status" value="1"/>
</dbReference>
<evidence type="ECO:0000313" key="4">
    <source>
        <dbReference type="Proteomes" id="UP000250028"/>
    </source>
</evidence>
<keyword evidence="4" id="KW-1185">Reference proteome</keyword>
<dbReference type="Pfam" id="PF03932">
    <property type="entry name" value="CutC"/>
    <property type="match status" value="1"/>
</dbReference>
<protein>
    <recommendedName>
        <fullName evidence="2">Copper homeostasis protein cutC homolog</fullName>
    </recommendedName>
</protein>
<dbReference type="InterPro" id="IPR036822">
    <property type="entry name" value="CutC-like_dom_sf"/>
</dbReference>
<dbReference type="RefSeq" id="WP_170119820.1">
    <property type="nucleotide sequence ID" value="NZ_QGDN01000001.1"/>
</dbReference>
<gene>
    <name evidence="3" type="ORF">SAMN04489750_1935</name>
</gene>
<proteinExistence type="inferred from homology"/>
<organism evidence="3 4">
    <name type="scientific">Branchiibius hedensis</name>
    <dbReference type="NCBI Taxonomy" id="672460"/>
    <lineage>
        <taxon>Bacteria</taxon>
        <taxon>Bacillati</taxon>
        <taxon>Actinomycetota</taxon>
        <taxon>Actinomycetes</taxon>
        <taxon>Micrococcales</taxon>
        <taxon>Dermacoccaceae</taxon>
        <taxon>Branchiibius</taxon>
    </lineage>
</organism>
<evidence type="ECO:0000256" key="2">
    <source>
        <dbReference type="ARBA" id="ARBA00019014"/>
    </source>
</evidence>
<dbReference type="SUPFAM" id="SSF110395">
    <property type="entry name" value="CutC-like"/>
    <property type="match status" value="1"/>
</dbReference>
<dbReference type="Gene3D" id="3.20.20.380">
    <property type="entry name" value="Copper homeostasis (CutC) domain"/>
    <property type="match status" value="1"/>
</dbReference>
<dbReference type="AlphaFoldDB" id="A0A2Y8ZQH3"/>
<sequence length="226" mass="22735">MTVPAFELIAQDPHGLEVAASVGADRIELCCALELGGLTPSLALIDAAVAARDAGGPGVHVLVRSRPGGFEYHPAELDLMVADAVTSVQHGADGVVIGASERGVLDLAFVDRVVSSVGDASVTVHRVVDSLADPVGAVISLRDRGVRRVLTSGGAAKAPDGVATIAAMVQAAEGQIEIMAGGGVSVASVPALIDARVSAIHASASGDGQPDVAVARQFEAAIRRSR</sequence>
<dbReference type="GO" id="GO:0005507">
    <property type="term" value="F:copper ion binding"/>
    <property type="evidence" value="ECO:0007669"/>
    <property type="project" value="TreeGrafter"/>
</dbReference>
<name>A0A2Y8ZQH3_9MICO</name>
<dbReference type="PANTHER" id="PTHR12598:SF0">
    <property type="entry name" value="COPPER HOMEOSTASIS PROTEIN CUTC HOMOLOG"/>
    <property type="match status" value="1"/>
</dbReference>
<accession>A0A2Y8ZQH3</accession>
<evidence type="ECO:0000313" key="3">
    <source>
        <dbReference type="EMBL" id="SSA34610.1"/>
    </source>
</evidence>
<comment type="similarity">
    <text evidence="1">Belongs to the CutC family.</text>
</comment>
<evidence type="ECO:0000256" key="1">
    <source>
        <dbReference type="ARBA" id="ARBA00007768"/>
    </source>
</evidence>
<dbReference type="InterPro" id="IPR005627">
    <property type="entry name" value="CutC-like"/>
</dbReference>
<reference evidence="4" key="1">
    <citation type="submission" date="2016-10" db="EMBL/GenBank/DDBJ databases">
        <authorList>
            <person name="Varghese N."/>
            <person name="Submissions S."/>
        </authorList>
    </citation>
    <scope>NUCLEOTIDE SEQUENCE [LARGE SCALE GENOMIC DNA]</scope>
    <source>
        <strain evidence="4">DSM 22951</strain>
    </source>
</reference>